<dbReference type="OrthoDB" id="9808638at2"/>
<feature type="transmembrane region" description="Helical" evidence="10">
    <location>
        <begin position="30"/>
        <end position="51"/>
    </location>
</feature>
<comment type="subcellular location">
    <subcellularLocation>
        <location evidence="1">Cell inner membrane</location>
        <topology evidence="1">Multi-pass membrane protein</topology>
    </subcellularLocation>
    <subcellularLocation>
        <location evidence="10">Cell membrane</location>
        <topology evidence="10">Multi-pass membrane protein</topology>
    </subcellularLocation>
</comment>
<accession>A0A250AVI4</accession>
<dbReference type="SUPFAM" id="SSF103481">
    <property type="entry name" value="Multidrug resistance efflux transporter EmrE"/>
    <property type="match status" value="1"/>
</dbReference>
<keyword evidence="12" id="KW-1185">Reference proteome</keyword>
<keyword evidence="7 10" id="KW-0812">Transmembrane</keyword>
<proteinExistence type="inferred from homology"/>
<organism evidence="11 12">
    <name type="scientific">Gibbsiella quercinecans</name>
    <dbReference type="NCBI Taxonomy" id="929813"/>
    <lineage>
        <taxon>Bacteria</taxon>
        <taxon>Pseudomonadati</taxon>
        <taxon>Pseudomonadota</taxon>
        <taxon>Gammaproteobacteria</taxon>
        <taxon>Enterobacterales</taxon>
        <taxon>Yersiniaceae</taxon>
        <taxon>Gibbsiella</taxon>
    </lineage>
</organism>
<dbReference type="InterPro" id="IPR000390">
    <property type="entry name" value="Small_drug/metabolite_transptr"/>
</dbReference>
<dbReference type="GO" id="GO:0015297">
    <property type="term" value="F:antiporter activity"/>
    <property type="evidence" value="ECO:0007669"/>
    <property type="project" value="TreeGrafter"/>
</dbReference>
<keyword evidence="5 10" id="KW-1003">Cell membrane</keyword>
<comment type="function">
    <text evidence="10">Catalyzes the excretion of spermidine.</text>
</comment>
<protein>
    <recommendedName>
        <fullName evidence="3 10">Spermidine export protein MdtJ</fullName>
    </recommendedName>
</protein>
<dbReference type="GO" id="GO:0015199">
    <property type="term" value="F:amino-acid betaine transmembrane transporter activity"/>
    <property type="evidence" value="ECO:0007669"/>
    <property type="project" value="TreeGrafter"/>
</dbReference>
<reference evidence="11 12" key="1">
    <citation type="submission" date="2016-01" db="EMBL/GenBank/DDBJ databases">
        <authorList>
            <person name="Oliw E.H."/>
        </authorList>
    </citation>
    <scope>NUCLEOTIDE SEQUENCE [LARGE SCALE GENOMIC DNA]</scope>
    <source>
        <strain evidence="11 12">FRB97</strain>
    </source>
</reference>
<comment type="subunit">
    <text evidence="2 10">Forms a complex with MdtI.</text>
</comment>
<dbReference type="InterPro" id="IPR023740">
    <property type="entry name" value="Spermidine_export_MdtJ"/>
</dbReference>
<evidence type="ECO:0000256" key="2">
    <source>
        <dbReference type="ARBA" id="ARBA00011358"/>
    </source>
</evidence>
<dbReference type="RefSeq" id="WP_121525935.1">
    <property type="nucleotide sequence ID" value="NZ_CAMKXY010000112.1"/>
</dbReference>
<evidence type="ECO:0000256" key="4">
    <source>
        <dbReference type="ARBA" id="ARBA00022448"/>
    </source>
</evidence>
<evidence type="ECO:0000313" key="11">
    <source>
        <dbReference type="EMBL" id="ATA17929.1"/>
    </source>
</evidence>
<dbReference type="HAMAP" id="MF_01598">
    <property type="entry name" value="MdtJ"/>
    <property type="match status" value="1"/>
</dbReference>
<keyword evidence="8 10" id="KW-1133">Transmembrane helix</keyword>
<dbReference type="Pfam" id="PF00893">
    <property type="entry name" value="Multi_Drug_Res"/>
    <property type="match status" value="1"/>
</dbReference>
<evidence type="ECO:0000256" key="5">
    <source>
        <dbReference type="ARBA" id="ARBA00022475"/>
    </source>
</evidence>
<dbReference type="GO" id="GO:1990961">
    <property type="term" value="P:xenobiotic detoxification by transmembrane export across the plasma membrane"/>
    <property type="evidence" value="ECO:0007669"/>
    <property type="project" value="UniProtKB-ARBA"/>
</dbReference>
<dbReference type="Proteomes" id="UP000217182">
    <property type="component" value="Chromosome"/>
</dbReference>
<keyword evidence="6" id="KW-0997">Cell inner membrane</keyword>
<dbReference type="InterPro" id="IPR045324">
    <property type="entry name" value="Small_multidrug_res"/>
</dbReference>
<dbReference type="GO" id="GO:0015606">
    <property type="term" value="F:spermidine transmembrane transporter activity"/>
    <property type="evidence" value="ECO:0007669"/>
    <property type="project" value="UniProtKB-UniRule"/>
</dbReference>
<keyword evidence="9 10" id="KW-0472">Membrane</keyword>
<gene>
    <name evidence="10" type="primary">mdtJ</name>
    <name evidence="11" type="ORF">AWC35_00395</name>
</gene>
<dbReference type="EMBL" id="CP014136">
    <property type="protein sequence ID" value="ATA17929.1"/>
    <property type="molecule type" value="Genomic_DNA"/>
</dbReference>
<comment type="caution">
    <text evidence="10">Lacks conserved residue(s) required for the propagation of feature annotation.</text>
</comment>
<dbReference type="Gene3D" id="1.10.3730.20">
    <property type="match status" value="1"/>
</dbReference>
<dbReference type="KEGG" id="gqu:AWC35_00395"/>
<feature type="transmembrane region" description="Helical" evidence="10">
    <location>
        <begin position="58"/>
        <end position="79"/>
    </location>
</feature>
<evidence type="ECO:0000256" key="9">
    <source>
        <dbReference type="ARBA" id="ARBA00023136"/>
    </source>
</evidence>
<evidence type="ECO:0000256" key="1">
    <source>
        <dbReference type="ARBA" id="ARBA00004429"/>
    </source>
</evidence>
<dbReference type="PANTHER" id="PTHR30561:SF2">
    <property type="entry name" value="SPERMIDINE EXPORT PROTEIN MDTJ"/>
    <property type="match status" value="1"/>
</dbReference>
<feature type="transmembrane region" description="Helical" evidence="10">
    <location>
        <begin position="85"/>
        <end position="101"/>
    </location>
</feature>
<dbReference type="GO" id="GO:0031460">
    <property type="term" value="P:glycine betaine transport"/>
    <property type="evidence" value="ECO:0007669"/>
    <property type="project" value="TreeGrafter"/>
</dbReference>
<dbReference type="GO" id="GO:0005886">
    <property type="term" value="C:plasma membrane"/>
    <property type="evidence" value="ECO:0007669"/>
    <property type="project" value="UniProtKB-SubCell"/>
</dbReference>
<dbReference type="PANTHER" id="PTHR30561">
    <property type="entry name" value="SMR FAMILY PROTON-DEPENDENT DRUG EFFLUX TRANSPORTER SUGE"/>
    <property type="match status" value="1"/>
</dbReference>
<keyword evidence="4 10" id="KW-0813">Transport</keyword>
<dbReference type="GO" id="GO:0015220">
    <property type="term" value="F:choline transmembrane transporter activity"/>
    <property type="evidence" value="ECO:0007669"/>
    <property type="project" value="TreeGrafter"/>
</dbReference>
<evidence type="ECO:0000256" key="3">
    <source>
        <dbReference type="ARBA" id="ARBA00021112"/>
    </source>
</evidence>
<evidence type="ECO:0000256" key="7">
    <source>
        <dbReference type="ARBA" id="ARBA00022692"/>
    </source>
</evidence>
<dbReference type="InterPro" id="IPR037185">
    <property type="entry name" value="EmrE-like"/>
</dbReference>
<evidence type="ECO:0000313" key="12">
    <source>
        <dbReference type="Proteomes" id="UP000217182"/>
    </source>
</evidence>
<comment type="similarity">
    <text evidence="10">Belongs to the drug/metabolite transporter (DMT) superfamily. Small multidrug resistance (SMR) (TC 2.A.7.1) family. MdtJ subfamily.</text>
</comment>
<dbReference type="AlphaFoldDB" id="A0A250AVI4"/>
<name>A0A250AVI4_9GAMM</name>
<sequence>MIYWIFLALAIVTEIIGTLSMKYASVSGGITGHLVMYMMITASYMLLSVAIKRVALGVAYALWEGIGILLITVFSVVWFDEPISPLKVLGLATLVAGILLVKSGTCKARKPGNISGGGHATA</sequence>
<evidence type="ECO:0000256" key="8">
    <source>
        <dbReference type="ARBA" id="ARBA00022989"/>
    </source>
</evidence>
<dbReference type="NCBIfam" id="NF007767">
    <property type="entry name" value="PRK10452.1"/>
    <property type="match status" value="1"/>
</dbReference>
<evidence type="ECO:0000256" key="10">
    <source>
        <dbReference type="HAMAP-Rule" id="MF_01598"/>
    </source>
</evidence>
<evidence type="ECO:0000256" key="6">
    <source>
        <dbReference type="ARBA" id="ARBA00022519"/>
    </source>
</evidence>
<dbReference type="FunFam" id="1.10.3730.20:FF:000001">
    <property type="entry name" value="Quaternary ammonium compound resistance transporter SugE"/>
    <property type="match status" value="1"/>
</dbReference>